<dbReference type="Gene3D" id="1.10.10.60">
    <property type="entry name" value="Homeodomain-like"/>
    <property type="match status" value="1"/>
</dbReference>
<evidence type="ECO:0000256" key="3">
    <source>
        <dbReference type="ARBA" id="ARBA00023125"/>
    </source>
</evidence>
<dbReference type="InterPro" id="IPR001356">
    <property type="entry name" value="HD"/>
</dbReference>
<proteinExistence type="predicted"/>
<gene>
    <name evidence="10" type="ORF">LCOR_12322.1</name>
</gene>
<evidence type="ECO:0000256" key="1">
    <source>
        <dbReference type="ARBA" id="ARBA00004123"/>
    </source>
</evidence>
<dbReference type="Proteomes" id="UP000027586">
    <property type="component" value="Unassembled WGS sequence"/>
</dbReference>
<evidence type="ECO:0000313" key="10">
    <source>
        <dbReference type="EMBL" id="CDH61548.1"/>
    </source>
</evidence>
<dbReference type="STRING" id="1263082.A0A068SGT0"/>
<dbReference type="OrthoDB" id="3137333at2759"/>
<keyword evidence="11" id="KW-1185">Reference proteome</keyword>
<dbReference type="CDD" id="cd00086">
    <property type="entry name" value="homeodomain"/>
    <property type="match status" value="1"/>
</dbReference>
<dbReference type="InterPro" id="IPR009057">
    <property type="entry name" value="Homeodomain-like_sf"/>
</dbReference>
<evidence type="ECO:0000313" key="11">
    <source>
        <dbReference type="Proteomes" id="UP000027586"/>
    </source>
</evidence>
<feature type="domain" description="Homeobox" evidence="9">
    <location>
        <begin position="14"/>
        <end position="75"/>
    </location>
</feature>
<evidence type="ECO:0000256" key="2">
    <source>
        <dbReference type="ARBA" id="ARBA00022473"/>
    </source>
</evidence>
<dbReference type="PANTHER" id="PTHR45793:SF5">
    <property type="entry name" value="HOMEOTIC PROTEIN OCELLILESS"/>
    <property type="match status" value="1"/>
</dbReference>
<name>A0A068SGT0_9FUNG</name>
<dbReference type="PROSITE" id="PS50071">
    <property type="entry name" value="HOMEOBOX_2"/>
    <property type="match status" value="1"/>
</dbReference>
<dbReference type="Pfam" id="PF00046">
    <property type="entry name" value="Homeodomain"/>
    <property type="match status" value="1"/>
</dbReference>
<evidence type="ECO:0000256" key="4">
    <source>
        <dbReference type="ARBA" id="ARBA00023155"/>
    </source>
</evidence>
<evidence type="ECO:0000256" key="8">
    <source>
        <dbReference type="SAM" id="MobiDB-lite"/>
    </source>
</evidence>
<protein>
    <recommendedName>
        <fullName evidence="9">Homeobox domain-containing protein</fullName>
    </recommendedName>
</protein>
<dbReference type="EMBL" id="CBTN010000203">
    <property type="protein sequence ID" value="CDH61548.1"/>
    <property type="molecule type" value="Genomic_DNA"/>
</dbReference>
<dbReference type="SMART" id="SM00389">
    <property type="entry name" value="HOX"/>
    <property type="match status" value="1"/>
</dbReference>
<keyword evidence="2" id="KW-0217">Developmental protein</keyword>
<organism evidence="10 11">
    <name type="scientific">Lichtheimia corymbifera JMRC:FSU:9682</name>
    <dbReference type="NCBI Taxonomy" id="1263082"/>
    <lineage>
        <taxon>Eukaryota</taxon>
        <taxon>Fungi</taxon>
        <taxon>Fungi incertae sedis</taxon>
        <taxon>Mucoromycota</taxon>
        <taxon>Mucoromycotina</taxon>
        <taxon>Mucoromycetes</taxon>
        <taxon>Mucorales</taxon>
        <taxon>Lichtheimiaceae</taxon>
        <taxon>Lichtheimia</taxon>
    </lineage>
</organism>
<sequence length="285" mass="31236">MESVYSPPANVALSTPARRRARTTRRQLQILERFYNGQTAYPDKKQKQQLARLVGFTEESVHFWFQNHRQTMRTLQGRRQQQQRNEPSSSAEHDTNTVTGNTTTTTTTLASSAMVDPVPEQRTQMPPPPAVSSSSYTNMLEVSSSLSHMQVNSSPRQAFSFTNQPQTSLQVSTHAARLPPFSSFVQDQPHTVASSMPPRAATSSSSYFSAFTPTSTIQQQSPATTINSTTTANAAASGTGRVLSTPGTARLPPIQFYFHHPEFGIESTMLQLSTFGKANQSSSSG</sequence>
<feature type="region of interest" description="Disordered" evidence="8">
    <location>
        <begin position="1"/>
        <end position="22"/>
    </location>
</feature>
<feature type="region of interest" description="Disordered" evidence="8">
    <location>
        <begin position="72"/>
        <end position="111"/>
    </location>
</feature>
<keyword evidence="4 6" id="KW-0371">Homeobox</keyword>
<keyword evidence="3 6" id="KW-0238">DNA-binding</keyword>
<feature type="DNA-binding region" description="Homeobox" evidence="6">
    <location>
        <begin position="16"/>
        <end position="76"/>
    </location>
</feature>
<comment type="caution">
    <text evidence="10">The sequence shown here is derived from an EMBL/GenBank/DDBJ whole genome shotgun (WGS) entry which is preliminary data.</text>
</comment>
<dbReference type="SUPFAM" id="SSF46689">
    <property type="entry name" value="Homeodomain-like"/>
    <property type="match status" value="1"/>
</dbReference>
<dbReference type="GO" id="GO:0000978">
    <property type="term" value="F:RNA polymerase II cis-regulatory region sequence-specific DNA binding"/>
    <property type="evidence" value="ECO:0007669"/>
    <property type="project" value="TreeGrafter"/>
</dbReference>
<dbReference type="PANTHER" id="PTHR45793">
    <property type="entry name" value="HOMEOBOX PROTEIN"/>
    <property type="match status" value="1"/>
</dbReference>
<dbReference type="VEuPathDB" id="FungiDB:LCOR_12322.1"/>
<evidence type="ECO:0000256" key="6">
    <source>
        <dbReference type="PROSITE-ProRule" id="PRU00108"/>
    </source>
</evidence>
<dbReference type="AlphaFoldDB" id="A0A068SGT0"/>
<evidence type="ECO:0000256" key="5">
    <source>
        <dbReference type="ARBA" id="ARBA00023242"/>
    </source>
</evidence>
<evidence type="ECO:0000256" key="7">
    <source>
        <dbReference type="RuleBase" id="RU000682"/>
    </source>
</evidence>
<keyword evidence="5 6" id="KW-0539">Nucleus</keyword>
<accession>A0A068SGT0</accession>
<comment type="subcellular location">
    <subcellularLocation>
        <location evidence="1 6 7">Nucleus</location>
    </subcellularLocation>
</comment>
<evidence type="ECO:0000259" key="9">
    <source>
        <dbReference type="PROSITE" id="PS50071"/>
    </source>
</evidence>
<dbReference type="GO" id="GO:0005634">
    <property type="term" value="C:nucleus"/>
    <property type="evidence" value="ECO:0007669"/>
    <property type="project" value="UniProtKB-SubCell"/>
</dbReference>
<dbReference type="GO" id="GO:0000981">
    <property type="term" value="F:DNA-binding transcription factor activity, RNA polymerase II-specific"/>
    <property type="evidence" value="ECO:0007669"/>
    <property type="project" value="TreeGrafter"/>
</dbReference>
<feature type="compositionally biased region" description="Low complexity" evidence="8">
    <location>
        <begin position="72"/>
        <end position="84"/>
    </location>
</feature>
<reference evidence="10" key="1">
    <citation type="submission" date="2013-08" db="EMBL/GenBank/DDBJ databases">
        <title>Gene expansion shapes genome architecture in the human pathogen Lichtheimia corymbifera: an evolutionary genomics analysis in the ancient terrestrial Mucorales (Mucoromycotina).</title>
        <authorList>
            <person name="Schwartze V.U."/>
            <person name="Winter S."/>
            <person name="Shelest E."/>
            <person name="Marcet-Houben M."/>
            <person name="Horn F."/>
            <person name="Wehner S."/>
            <person name="Hoffmann K."/>
            <person name="Riege K."/>
            <person name="Sammeth M."/>
            <person name="Nowrousian M."/>
            <person name="Valiante V."/>
            <person name="Linde J."/>
            <person name="Jacobsen I.D."/>
            <person name="Marz M."/>
            <person name="Brakhage A.A."/>
            <person name="Gabaldon T."/>
            <person name="Bocker S."/>
            <person name="Voigt K."/>
        </authorList>
    </citation>
    <scope>NUCLEOTIDE SEQUENCE [LARGE SCALE GENOMIC DNA]</scope>
    <source>
        <strain evidence="10">FSU 9682</strain>
    </source>
</reference>
<feature type="compositionally biased region" description="Low complexity" evidence="8">
    <location>
        <begin position="96"/>
        <end position="108"/>
    </location>
</feature>